<dbReference type="PROSITE" id="PS50268">
    <property type="entry name" value="CADHERIN_2"/>
    <property type="match status" value="5"/>
</dbReference>
<feature type="chain" id="PRO_5035442316" description="Cadherin-20" evidence="20">
    <location>
        <begin position="27"/>
        <end position="799"/>
    </location>
</feature>
<dbReference type="InterPro" id="IPR002126">
    <property type="entry name" value="Cadherin-like_dom"/>
</dbReference>
<name>A0A8C7W380_ONCMY</name>
<evidence type="ECO:0000256" key="13">
    <source>
        <dbReference type="ARBA" id="ARBA00023136"/>
    </source>
</evidence>
<evidence type="ECO:0000256" key="5">
    <source>
        <dbReference type="ARBA" id="ARBA00022692"/>
    </source>
</evidence>
<feature type="domain" description="Cadherin" evidence="21">
    <location>
        <begin position="156"/>
        <end position="264"/>
    </location>
</feature>
<dbReference type="Gene3D" id="2.60.40.60">
    <property type="entry name" value="Cadherins"/>
    <property type="match status" value="5"/>
</dbReference>
<dbReference type="GO" id="GO:0008013">
    <property type="term" value="F:beta-catenin binding"/>
    <property type="evidence" value="ECO:0007669"/>
    <property type="project" value="TreeGrafter"/>
</dbReference>
<dbReference type="Pfam" id="PF01049">
    <property type="entry name" value="CADH_Y-type_LIR"/>
    <property type="match status" value="1"/>
</dbReference>
<feature type="transmembrane region" description="Helical" evidence="19">
    <location>
        <begin position="611"/>
        <end position="632"/>
    </location>
</feature>
<protein>
    <recommendedName>
        <fullName evidence="16">Cadherin-20</fullName>
    </recommendedName>
</protein>
<proteinExistence type="predicted"/>
<evidence type="ECO:0000313" key="23">
    <source>
        <dbReference type="Proteomes" id="UP000694395"/>
    </source>
</evidence>
<dbReference type="GO" id="GO:0000902">
    <property type="term" value="P:cell morphogenesis"/>
    <property type="evidence" value="ECO:0007669"/>
    <property type="project" value="TreeGrafter"/>
</dbReference>
<evidence type="ECO:0000256" key="14">
    <source>
        <dbReference type="ARBA" id="ARBA00023180"/>
    </source>
</evidence>
<keyword evidence="5 18" id="KW-0812">Transmembrane</keyword>
<evidence type="ECO:0000313" key="22">
    <source>
        <dbReference type="Ensembl" id="ENSOMYP00000065823.2"/>
    </source>
</evidence>
<evidence type="ECO:0000256" key="11">
    <source>
        <dbReference type="ARBA" id="ARBA00022949"/>
    </source>
</evidence>
<feature type="domain" description="Cadherin" evidence="21">
    <location>
        <begin position="265"/>
        <end position="379"/>
    </location>
</feature>
<feature type="domain" description="Cadherin" evidence="21">
    <location>
        <begin position="484"/>
        <end position="606"/>
    </location>
</feature>
<dbReference type="InterPro" id="IPR039808">
    <property type="entry name" value="Cadherin"/>
</dbReference>
<dbReference type="GeneTree" id="ENSGT00940000158167"/>
<keyword evidence="6" id="KW-0479">Metal-binding</keyword>
<keyword evidence="11" id="KW-0965">Cell junction</keyword>
<keyword evidence="13 19" id="KW-0472">Membrane</keyword>
<comment type="subcellular location">
    <subcellularLocation>
        <location evidence="2">Cell junction</location>
        <location evidence="2">Adherens junction</location>
    </subcellularLocation>
    <subcellularLocation>
        <location evidence="1 18">Cell membrane</location>
        <topology evidence="1 18">Single-pass type I membrane protein</topology>
    </subcellularLocation>
</comment>
<keyword evidence="9 17" id="KW-0106">Calcium</keyword>
<evidence type="ECO:0000256" key="3">
    <source>
        <dbReference type="ARBA" id="ARBA00022475"/>
    </source>
</evidence>
<dbReference type="InterPro" id="IPR015919">
    <property type="entry name" value="Cadherin-like_sf"/>
</dbReference>
<comment type="function">
    <text evidence="15">Cadherins are calcium-dependent cell adhesion proteins. They preferentially interact with themselves in a homophilic manner in connecting cells; cadherins may thus contribute to the sorting of heterogeneous cell types.</text>
</comment>
<dbReference type="GO" id="GO:0034332">
    <property type="term" value="P:adherens junction organization"/>
    <property type="evidence" value="ECO:0007669"/>
    <property type="project" value="TreeGrafter"/>
</dbReference>
<feature type="domain" description="Cadherin" evidence="21">
    <location>
        <begin position="380"/>
        <end position="484"/>
    </location>
</feature>
<keyword evidence="23" id="KW-1185">Reference proteome</keyword>
<keyword evidence="3" id="KW-1003">Cell membrane</keyword>
<evidence type="ECO:0000256" key="18">
    <source>
        <dbReference type="RuleBase" id="RU003318"/>
    </source>
</evidence>
<evidence type="ECO:0000256" key="1">
    <source>
        <dbReference type="ARBA" id="ARBA00004251"/>
    </source>
</evidence>
<accession>A0A8C7W380</accession>
<dbReference type="AlphaFoldDB" id="A0A8C7W380"/>
<gene>
    <name evidence="22" type="primary">LOC110490012</name>
</gene>
<dbReference type="GO" id="GO:0045296">
    <property type="term" value="F:cadherin binding"/>
    <property type="evidence" value="ECO:0007669"/>
    <property type="project" value="TreeGrafter"/>
</dbReference>
<sequence>NRLGSLPVYTLLLPLALALLTLLCEAQGRMDRARSQEESRAGLLRRVKRGWVWNQFFVLEEYTGLEPLYIGKLHSDMDLGDGSIKYILSGDGAGTTFTIDDSTGDIHAIKRLDREVKAQYLLKAQAWNRQTDRPLEPESEFIVKIQDINDNEPRFQDGPYQATIPEMSTIGTEVIRLTATDADDPTYGNSARVVYSILQGQPYFSVEPKTGEVRVSLAGMDREVREIYSIIIQAKDMGGQLGGLAGTTVVNITLSDVNDNPPMFDQKLYQMSVLESAPVGSVVGRIRAKDRDIGINAEMRYSIIDGDGRDTFDISTDPTNLFGIITIKKPLNFESKASYTLKIEGANTHLDHRFLDKGPFSHVTIVHVSVEDIDEPPEFSSAAYYIEVSEEAEIGTVFKTVSARDPDASNNSIRYSIEMTTDLGKYFYIDITSGALMTVLALDREELSWHNITVLAMEMNNPSMIGSVSVAVKILDVNDNPPSLTHYFEAFVCESAKAGQLIQTVTAIDPDDPLGGQHFYYSLAPEAANNPNFTLRDNQDNTAWILTRRGGWSQQDQSVYYLPIFISDGELPVQTSTSTLTIRVCSCDVEGNVMSCNAEAYHLPASLSRGALIAILACIFVMLVMILLMLSLRSHRKKPYLHDEEDNVHENIVRYDDEGGGEEDTEAFDIAAMWNPHEAHLVGKQRQDMLPEIESLSRYVPLACVGWPGSVCVGGDSNVQGYVLSKLLEADLDPCAPPYDSLQTYAYEGEGSVAESLSSLQSGCSNTDHEYDYLNDWGPRFKKLAEMYGVLETNNPPMW</sequence>
<evidence type="ECO:0000256" key="6">
    <source>
        <dbReference type="ARBA" id="ARBA00022723"/>
    </source>
</evidence>
<dbReference type="InterPro" id="IPR000233">
    <property type="entry name" value="Cadherin_Y-type_LIR"/>
</dbReference>
<organism evidence="22 23">
    <name type="scientific">Oncorhynchus mykiss</name>
    <name type="common">Rainbow trout</name>
    <name type="synonym">Salmo gairdneri</name>
    <dbReference type="NCBI Taxonomy" id="8022"/>
    <lineage>
        <taxon>Eukaryota</taxon>
        <taxon>Metazoa</taxon>
        <taxon>Chordata</taxon>
        <taxon>Craniata</taxon>
        <taxon>Vertebrata</taxon>
        <taxon>Euteleostomi</taxon>
        <taxon>Actinopterygii</taxon>
        <taxon>Neopterygii</taxon>
        <taxon>Teleostei</taxon>
        <taxon>Protacanthopterygii</taxon>
        <taxon>Salmoniformes</taxon>
        <taxon>Salmonidae</taxon>
        <taxon>Salmoninae</taxon>
        <taxon>Oncorhynchus</taxon>
    </lineage>
</organism>
<reference evidence="22" key="2">
    <citation type="submission" date="2025-08" db="UniProtKB">
        <authorList>
            <consortium name="Ensembl"/>
        </authorList>
    </citation>
    <scope>IDENTIFICATION</scope>
</reference>
<evidence type="ECO:0000256" key="15">
    <source>
        <dbReference type="ARBA" id="ARBA00037319"/>
    </source>
</evidence>
<keyword evidence="8" id="KW-0677">Repeat</keyword>
<dbReference type="InterPro" id="IPR027397">
    <property type="entry name" value="Catenin-bd_sf"/>
</dbReference>
<evidence type="ECO:0000256" key="16">
    <source>
        <dbReference type="ARBA" id="ARBA00040456"/>
    </source>
</evidence>
<dbReference type="PRINTS" id="PR00205">
    <property type="entry name" value="CADHERIN"/>
</dbReference>
<dbReference type="GO" id="GO:0016339">
    <property type="term" value="P:calcium-dependent cell-cell adhesion via plasma membrane cell adhesion molecules"/>
    <property type="evidence" value="ECO:0007669"/>
    <property type="project" value="TreeGrafter"/>
</dbReference>
<evidence type="ECO:0000256" key="7">
    <source>
        <dbReference type="ARBA" id="ARBA00022729"/>
    </source>
</evidence>
<dbReference type="GO" id="GO:0016477">
    <property type="term" value="P:cell migration"/>
    <property type="evidence" value="ECO:0007669"/>
    <property type="project" value="TreeGrafter"/>
</dbReference>
<evidence type="ECO:0000256" key="19">
    <source>
        <dbReference type="SAM" id="Phobius"/>
    </source>
</evidence>
<dbReference type="GO" id="GO:0005509">
    <property type="term" value="F:calcium ion binding"/>
    <property type="evidence" value="ECO:0007669"/>
    <property type="project" value="UniProtKB-UniRule"/>
</dbReference>
<evidence type="ECO:0000256" key="17">
    <source>
        <dbReference type="PROSITE-ProRule" id="PRU00043"/>
    </source>
</evidence>
<evidence type="ECO:0000256" key="8">
    <source>
        <dbReference type="ARBA" id="ARBA00022737"/>
    </source>
</evidence>
<dbReference type="FunFam" id="2.60.40.60:FF:000017">
    <property type="entry name" value="Cadherin 24"/>
    <property type="match status" value="1"/>
</dbReference>
<evidence type="ECO:0000256" key="9">
    <source>
        <dbReference type="ARBA" id="ARBA00022837"/>
    </source>
</evidence>
<dbReference type="Ensembl" id="ENSOMYT00000071702.2">
    <property type="protein sequence ID" value="ENSOMYP00000065823.2"/>
    <property type="gene ID" value="ENSOMYG00000029826.2"/>
</dbReference>
<keyword evidence="14" id="KW-0325">Glycoprotein</keyword>
<dbReference type="FunFam" id="2.60.40.60:FF:000008">
    <property type="entry name" value="Cadherin 24"/>
    <property type="match status" value="1"/>
</dbReference>
<evidence type="ECO:0000256" key="2">
    <source>
        <dbReference type="ARBA" id="ARBA00004536"/>
    </source>
</evidence>
<dbReference type="GO" id="GO:0016342">
    <property type="term" value="C:catenin complex"/>
    <property type="evidence" value="ECO:0007669"/>
    <property type="project" value="TreeGrafter"/>
</dbReference>
<dbReference type="GO" id="GO:0005912">
    <property type="term" value="C:adherens junction"/>
    <property type="evidence" value="ECO:0007669"/>
    <property type="project" value="UniProtKB-SubCell"/>
</dbReference>
<evidence type="ECO:0000256" key="10">
    <source>
        <dbReference type="ARBA" id="ARBA00022889"/>
    </source>
</evidence>
<dbReference type="FunFam" id="2.60.40.60:FF:000012">
    <property type="entry name" value="Cadherin 24"/>
    <property type="match status" value="1"/>
</dbReference>
<dbReference type="CDD" id="cd11304">
    <property type="entry name" value="Cadherin_repeat"/>
    <property type="match status" value="5"/>
</dbReference>
<dbReference type="FunFam" id="2.60.40.60:FF:000014">
    <property type="entry name" value="Cadherin 8"/>
    <property type="match status" value="1"/>
</dbReference>
<dbReference type="GO" id="GO:0007156">
    <property type="term" value="P:homophilic cell adhesion via plasma membrane adhesion molecules"/>
    <property type="evidence" value="ECO:0007669"/>
    <property type="project" value="InterPro"/>
</dbReference>
<dbReference type="Proteomes" id="UP000694395">
    <property type="component" value="Chromosome 15"/>
</dbReference>
<dbReference type="FunFam" id="2.60.40.60:FF:000009">
    <property type="entry name" value="Cadherin 24"/>
    <property type="match status" value="1"/>
</dbReference>
<dbReference type="Gene3D" id="4.10.900.10">
    <property type="entry name" value="TCF3-CBD (Catenin binding domain)"/>
    <property type="match status" value="1"/>
</dbReference>
<keyword evidence="12 19" id="KW-1133">Transmembrane helix</keyword>
<dbReference type="PANTHER" id="PTHR24027:SF84">
    <property type="entry name" value="CADHERIN-20"/>
    <property type="match status" value="1"/>
</dbReference>
<dbReference type="GO" id="GO:0044331">
    <property type="term" value="P:cell-cell adhesion mediated by cadherin"/>
    <property type="evidence" value="ECO:0007669"/>
    <property type="project" value="TreeGrafter"/>
</dbReference>
<dbReference type="FunFam" id="4.10.900.10:FF:000001">
    <property type="entry name" value="Cadherin 2"/>
    <property type="match status" value="1"/>
</dbReference>
<evidence type="ECO:0000256" key="12">
    <source>
        <dbReference type="ARBA" id="ARBA00022989"/>
    </source>
</evidence>
<reference evidence="22" key="1">
    <citation type="submission" date="2020-07" db="EMBL/GenBank/DDBJ databases">
        <title>A long reads based de novo assembly of the rainbow trout Arlee double haploid line genome.</title>
        <authorList>
            <person name="Gao G."/>
            <person name="Palti Y."/>
        </authorList>
    </citation>
    <scope>NUCLEOTIDE SEQUENCE [LARGE SCALE GENOMIC DNA]</scope>
</reference>
<dbReference type="GO" id="GO:0007043">
    <property type="term" value="P:cell-cell junction assembly"/>
    <property type="evidence" value="ECO:0007669"/>
    <property type="project" value="TreeGrafter"/>
</dbReference>
<dbReference type="GO" id="GO:0002009">
    <property type="term" value="P:morphogenesis of an epithelium"/>
    <property type="evidence" value="ECO:0007669"/>
    <property type="project" value="UniProtKB-ARBA"/>
</dbReference>
<dbReference type="Pfam" id="PF00028">
    <property type="entry name" value="Cadherin"/>
    <property type="match status" value="5"/>
</dbReference>
<dbReference type="PROSITE" id="PS00232">
    <property type="entry name" value="CADHERIN_1"/>
    <property type="match status" value="2"/>
</dbReference>
<dbReference type="PANTHER" id="PTHR24027">
    <property type="entry name" value="CADHERIN-23"/>
    <property type="match status" value="1"/>
</dbReference>
<evidence type="ECO:0000256" key="4">
    <source>
        <dbReference type="ARBA" id="ARBA00022685"/>
    </source>
</evidence>
<feature type="signal peptide" evidence="20">
    <location>
        <begin position="1"/>
        <end position="26"/>
    </location>
</feature>
<keyword evidence="7 20" id="KW-0732">Signal</keyword>
<keyword evidence="10 18" id="KW-0130">Cell adhesion</keyword>
<evidence type="ECO:0000256" key="20">
    <source>
        <dbReference type="SAM" id="SignalP"/>
    </source>
</evidence>
<feature type="domain" description="Cadherin" evidence="21">
    <location>
        <begin position="75"/>
        <end position="155"/>
    </location>
</feature>
<reference evidence="22" key="3">
    <citation type="submission" date="2025-09" db="UniProtKB">
        <authorList>
            <consortium name="Ensembl"/>
        </authorList>
    </citation>
    <scope>IDENTIFICATION</scope>
</reference>
<keyword evidence="4" id="KW-0165">Cleavage on pair of basic residues</keyword>
<dbReference type="InterPro" id="IPR020894">
    <property type="entry name" value="Cadherin_CS"/>
</dbReference>
<dbReference type="SMART" id="SM00112">
    <property type="entry name" value="CA"/>
    <property type="match status" value="5"/>
</dbReference>
<evidence type="ECO:0000259" key="21">
    <source>
        <dbReference type="PROSITE" id="PS50268"/>
    </source>
</evidence>
<dbReference type="SUPFAM" id="SSF49313">
    <property type="entry name" value="Cadherin-like"/>
    <property type="match status" value="5"/>
</dbReference>